<name>X8CR26_MYCIT</name>
<dbReference type="AlphaFoldDB" id="X8CR26"/>
<dbReference type="PANTHER" id="PTHR37042:SF4">
    <property type="entry name" value="OUTER MEMBRANE PROTEIN RV1973"/>
    <property type="match status" value="1"/>
</dbReference>
<evidence type="ECO:0000256" key="1">
    <source>
        <dbReference type="ARBA" id="ARBA00004370"/>
    </source>
</evidence>
<dbReference type="PANTHER" id="PTHR37042">
    <property type="entry name" value="OUTER MEMBRANE PROTEIN RV1973"/>
    <property type="match status" value="1"/>
</dbReference>
<dbReference type="GO" id="GO:0016020">
    <property type="term" value="C:membrane"/>
    <property type="evidence" value="ECO:0007669"/>
    <property type="project" value="UniProtKB-SubCell"/>
</dbReference>
<comment type="caution">
    <text evidence="3">The sequence shown here is derived from an EMBL/GenBank/DDBJ whole genome shotgun (WGS) entry which is preliminary data.</text>
</comment>
<evidence type="ECO:0000313" key="3">
    <source>
        <dbReference type="EMBL" id="EUA58499.1"/>
    </source>
</evidence>
<organism evidence="3 4">
    <name type="scientific">Mycobacterium intracellulare 1956</name>
    <dbReference type="NCBI Taxonomy" id="1299331"/>
    <lineage>
        <taxon>Bacteria</taxon>
        <taxon>Bacillati</taxon>
        <taxon>Actinomycetota</taxon>
        <taxon>Actinomycetes</taxon>
        <taxon>Mycobacteriales</taxon>
        <taxon>Mycobacteriaceae</taxon>
        <taxon>Mycobacterium</taxon>
        <taxon>Mycobacterium avium complex (MAC)</taxon>
    </lineage>
</organism>
<dbReference type="Proteomes" id="UP000020825">
    <property type="component" value="Unassembled WGS sequence"/>
</dbReference>
<evidence type="ECO:0000313" key="4">
    <source>
        <dbReference type="Proteomes" id="UP000020825"/>
    </source>
</evidence>
<evidence type="ECO:0008006" key="5">
    <source>
        <dbReference type="Google" id="ProtNLM"/>
    </source>
</evidence>
<dbReference type="PATRIC" id="fig|1299331.3.peg.1589"/>
<sequence length="119" mass="13039">MVRIGRQGALNLTTIDWQHADADVQRILDSATGTFYDDFSHRSKPFIDVVKKAQSKSVGTITEAGLESQSGNEAQVLVAVSVKTSNLGAAEQDPRHWRMRVIVQKVGNDMKVSNVAFVP</sequence>
<gene>
    <name evidence="3" type="ORF">I550_1642</name>
</gene>
<evidence type="ECO:0000256" key="2">
    <source>
        <dbReference type="ARBA" id="ARBA00023136"/>
    </source>
</evidence>
<keyword evidence="2" id="KW-0472">Membrane</keyword>
<dbReference type="EMBL" id="JAOG01000001">
    <property type="protein sequence ID" value="EUA58499.1"/>
    <property type="molecule type" value="Genomic_DNA"/>
</dbReference>
<accession>X8CR26</accession>
<protein>
    <recommendedName>
        <fullName evidence="5">Mammalian cell entry protein</fullName>
    </recommendedName>
</protein>
<proteinExistence type="predicted"/>
<reference evidence="3 4" key="1">
    <citation type="submission" date="2013-12" db="EMBL/GenBank/DDBJ databases">
        <authorList>
            <person name="Zelazny A."/>
            <person name="Olivier K."/>
            <person name="Holland S."/>
            <person name="Lenaerts A."/>
            <person name="Ordway D."/>
            <person name="DeGroote M.A."/>
            <person name="Parker T."/>
            <person name="Sizemore C."/>
            <person name="Tallon L.J."/>
            <person name="Sadzewicz L.K."/>
            <person name="Sengamalay N."/>
            <person name="Fraser C.M."/>
            <person name="Hine E."/>
            <person name="Shefchek K.A."/>
            <person name="Das S.P."/>
            <person name="Tettelin H."/>
        </authorList>
    </citation>
    <scope>NUCLEOTIDE SEQUENCE [LARGE SCALE GENOMIC DNA]</scope>
    <source>
        <strain evidence="3 4">1956</strain>
    </source>
</reference>
<comment type="subcellular location">
    <subcellularLocation>
        <location evidence="1">Membrane</location>
    </subcellularLocation>
</comment>